<evidence type="ECO:0000256" key="1">
    <source>
        <dbReference type="ARBA" id="ARBA00022741"/>
    </source>
</evidence>
<dbReference type="CDD" id="cd20075">
    <property type="entry name" value="XPF_nuclease_XPF_arch"/>
    <property type="match status" value="1"/>
</dbReference>
<evidence type="ECO:0000256" key="4">
    <source>
        <dbReference type="ARBA" id="ARBA00022840"/>
    </source>
</evidence>
<keyword evidence="4" id="KW-0067">ATP-binding</keyword>
<dbReference type="SUPFAM" id="SSF52540">
    <property type="entry name" value="P-loop containing nucleoside triphosphate hydrolases"/>
    <property type="match status" value="1"/>
</dbReference>
<dbReference type="AlphaFoldDB" id="A0A832V0G7"/>
<dbReference type="SMART" id="SM00891">
    <property type="entry name" value="ERCC4"/>
    <property type="match status" value="1"/>
</dbReference>
<protein>
    <submittedName>
        <fullName evidence="7">DEAD/DEAH box helicase family protein</fullName>
    </submittedName>
</protein>
<dbReference type="Pfam" id="PF00270">
    <property type="entry name" value="DEAD"/>
    <property type="match status" value="1"/>
</dbReference>
<dbReference type="GO" id="GO:0003677">
    <property type="term" value="F:DNA binding"/>
    <property type="evidence" value="ECO:0007669"/>
    <property type="project" value="InterPro"/>
</dbReference>
<evidence type="ECO:0000256" key="3">
    <source>
        <dbReference type="ARBA" id="ARBA00022806"/>
    </source>
</evidence>
<evidence type="ECO:0000259" key="6">
    <source>
        <dbReference type="PROSITE" id="PS51194"/>
    </source>
</evidence>
<dbReference type="GO" id="GO:0004518">
    <property type="term" value="F:nuclease activity"/>
    <property type="evidence" value="ECO:0007669"/>
    <property type="project" value="InterPro"/>
</dbReference>
<dbReference type="PROSITE" id="PS51192">
    <property type="entry name" value="HELICASE_ATP_BIND_1"/>
    <property type="match status" value="1"/>
</dbReference>
<keyword evidence="3 7" id="KW-0347">Helicase</keyword>
<organism evidence="7 8">
    <name type="scientific">Candidatus Naiadarchaeum limnaeum</name>
    <dbReference type="NCBI Taxonomy" id="2756139"/>
    <lineage>
        <taxon>Archaea</taxon>
        <taxon>Candidatus Undinarchaeota</taxon>
        <taxon>Candidatus Undinarchaeia</taxon>
        <taxon>Candidatus Naiadarchaeales</taxon>
        <taxon>Candidatus Naiadarchaeaceae</taxon>
        <taxon>Candidatus Naiadarchaeum</taxon>
    </lineage>
</organism>
<dbReference type="InterPro" id="IPR011545">
    <property type="entry name" value="DEAD/DEAH_box_helicase_dom"/>
</dbReference>
<name>A0A832V0G7_9ARCH</name>
<accession>A0A832V0G7</accession>
<dbReference type="Proteomes" id="UP000646946">
    <property type="component" value="Unassembled WGS sequence"/>
</dbReference>
<dbReference type="GO" id="GO:0005524">
    <property type="term" value="F:ATP binding"/>
    <property type="evidence" value="ECO:0007669"/>
    <property type="project" value="UniProtKB-KW"/>
</dbReference>
<comment type="caution">
    <text evidence="7">The sequence shown here is derived from an EMBL/GenBank/DDBJ whole genome shotgun (WGS) entry which is preliminary data.</text>
</comment>
<keyword evidence="8" id="KW-1185">Reference proteome</keyword>
<dbReference type="GO" id="GO:0006259">
    <property type="term" value="P:DNA metabolic process"/>
    <property type="evidence" value="ECO:0007669"/>
    <property type="project" value="UniProtKB-ARBA"/>
</dbReference>
<feature type="domain" description="Helicase C-terminal" evidence="6">
    <location>
        <begin position="345"/>
        <end position="502"/>
    </location>
</feature>
<dbReference type="SMART" id="SM00490">
    <property type="entry name" value="HELICc"/>
    <property type="match status" value="1"/>
</dbReference>
<keyword evidence="2" id="KW-0378">Hydrolase</keyword>
<keyword evidence="1" id="KW-0547">Nucleotide-binding</keyword>
<dbReference type="Pfam" id="PF02732">
    <property type="entry name" value="ERCC4"/>
    <property type="match status" value="1"/>
</dbReference>
<dbReference type="NCBIfam" id="NF010337">
    <property type="entry name" value="PRK13766.1"/>
    <property type="match status" value="1"/>
</dbReference>
<dbReference type="SUPFAM" id="SSF52980">
    <property type="entry name" value="Restriction endonuclease-like"/>
    <property type="match status" value="1"/>
</dbReference>
<dbReference type="PANTHER" id="PTHR14025">
    <property type="entry name" value="FANCONI ANEMIA GROUP M FANCM FAMILY MEMBER"/>
    <property type="match status" value="1"/>
</dbReference>
<dbReference type="InterPro" id="IPR006166">
    <property type="entry name" value="ERCC4_domain"/>
</dbReference>
<dbReference type="SUPFAM" id="SSF47781">
    <property type="entry name" value="RuvA domain 2-like"/>
    <property type="match status" value="1"/>
</dbReference>
<dbReference type="PANTHER" id="PTHR14025:SF20">
    <property type="entry name" value="FANCONI ANEMIA GROUP M PROTEIN"/>
    <property type="match status" value="1"/>
</dbReference>
<dbReference type="Gene3D" id="1.10.150.20">
    <property type="entry name" value="5' to 3' exonuclease, C-terminal subdomain"/>
    <property type="match status" value="1"/>
</dbReference>
<dbReference type="InterPro" id="IPR041755">
    <property type="entry name" value="Hef_ID"/>
</dbReference>
<dbReference type="Gene3D" id="3.40.50.300">
    <property type="entry name" value="P-loop containing nucleotide triphosphate hydrolases"/>
    <property type="match status" value="2"/>
</dbReference>
<reference evidence="7 8" key="1">
    <citation type="journal article" name="Nat. Commun.">
        <title>Undinarchaeota illuminate DPANN phylogeny and the impact of gene transfer on archaeal evolution.</title>
        <authorList>
            <person name="Dombrowski N."/>
            <person name="Williams T.A."/>
            <person name="Sun J."/>
            <person name="Woodcroft B.J."/>
            <person name="Lee J.H."/>
            <person name="Minh B.Q."/>
            <person name="Rinke C."/>
            <person name="Spang A."/>
        </authorList>
    </citation>
    <scope>NUCLEOTIDE SEQUENCE [LARGE SCALE GENOMIC DNA]</scope>
    <source>
        <strain evidence="7">MAG_bin1129</strain>
    </source>
</reference>
<dbReference type="Pfam" id="PF00271">
    <property type="entry name" value="Helicase_C"/>
    <property type="match status" value="1"/>
</dbReference>
<dbReference type="InterPro" id="IPR014001">
    <property type="entry name" value="Helicase_ATP-bd"/>
</dbReference>
<dbReference type="Pfam" id="PF14520">
    <property type="entry name" value="HHH_5"/>
    <property type="match status" value="1"/>
</dbReference>
<evidence type="ECO:0000256" key="2">
    <source>
        <dbReference type="ARBA" id="ARBA00022801"/>
    </source>
</evidence>
<dbReference type="GO" id="GO:0140097">
    <property type="term" value="F:catalytic activity, acting on DNA"/>
    <property type="evidence" value="ECO:0007669"/>
    <property type="project" value="UniProtKB-ARBA"/>
</dbReference>
<evidence type="ECO:0000259" key="5">
    <source>
        <dbReference type="PROSITE" id="PS51192"/>
    </source>
</evidence>
<dbReference type="GO" id="GO:0004386">
    <property type="term" value="F:helicase activity"/>
    <property type="evidence" value="ECO:0007669"/>
    <property type="project" value="UniProtKB-KW"/>
</dbReference>
<proteinExistence type="predicted"/>
<dbReference type="EMBL" id="DVAB01000007">
    <property type="protein sequence ID" value="HIK00013.1"/>
    <property type="molecule type" value="Genomic_DNA"/>
</dbReference>
<dbReference type="GO" id="GO:0016787">
    <property type="term" value="F:hydrolase activity"/>
    <property type="evidence" value="ECO:0007669"/>
    <property type="project" value="UniProtKB-KW"/>
</dbReference>
<feature type="domain" description="Helicase ATP-binding" evidence="5">
    <location>
        <begin position="20"/>
        <end position="189"/>
    </location>
</feature>
<dbReference type="PROSITE" id="PS51194">
    <property type="entry name" value="HELICASE_CTER"/>
    <property type="match status" value="1"/>
</dbReference>
<dbReference type="InterPro" id="IPR010994">
    <property type="entry name" value="RuvA_2-like"/>
</dbReference>
<dbReference type="InterPro" id="IPR027417">
    <property type="entry name" value="P-loop_NTPase"/>
</dbReference>
<dbReference type="Gene3D" id="3.40.50.10130">
    <property type="match status" value="1"/>
</dbReference>
<dbReference type="SMART" id="SM00487">
    <property type="entry name" value="DEXDc"/>
    <property type="match status" value="1"/>
</dbReference>
<evidence type="ECO:0000313" key="7">
    <source>
        <dbReference type="EMBL" id="HIK00013.1"/>
    </source>
</evidence>
<dbReference type="InterPro" id="IPR011335">
    <property type="entry name" value="Restrct_endonuc-II-like"/>
</dbReference>
<gene>
    <name evidence="7" type="ORF">H1016_00550</name>
</gene>
<dbReference type="InterPro" id="IPR001650">
    <property type="entry name" value="Helicase_C-like"/>
</dbReference>
<sequence length="731" mass="82893">MAKSLIKSGSIEPRLYQEAILNTAVNKNTLVVLPTGLGKTFIAALVAAKRLELNLVDGKVLFLAPTKPLVEQHSGSWKKVFNFPPEEFKVFTGLVNPQKRISEYEEARFIFATPQVIQNDLLSGKFSMEDVLLLIVDEAHRTAGEYPYGFIAKKYLEQAKNPRVLGLTASPGSYKEEIEQVCSDLAIEVIENRDRKDLDVKPYIKQREFEWVMLELPREMLRIKGLLDVVFSENLRFLKNSGIIQFAEKEKFRKTQILDLQAKLARDANKNPALYPYVSTLAALLKLYHGIELIETQGVKQVYNYLKGLHADRSKAAFNLLINPQIKEATALAEELLKKGIEHPKIQSLLEIIQQGRKTIVFAHYRATVDIILEELKKNNVKVISLVGQSSGVKKIGLSQKEQLKRLEDFRKGKYRVLVATSIGEEGLDIPEVDHVIFYEPIPSAVRTIQRAGRTARHRPGKITIFITKGTRDEAYYWSSHYKEKRMQGVLRHVDLKKKRIGQKTLDGFREVGMKQEKAAIFADVREGASGILKELNELEVDVRIKQLGVADFQLSDRVGVERKTTEDFLQSLIDGRLLEQAKNLVENFERPIFVIEGETLYGIRNIHPNAIRGALGALVVDFKIPIIYTRDVKESAAFLAVIAKREQLDKEREIVLRGEKRAFSLPEMQQFIVESLPTIGPSLAKNLLEYFGSVEKVFNATESELQEVKGIGETRAKEIGKVIKSKYKKT</sequence>
<dbReference type="Pfam" id="PF21210">
    <property type="entry name" value="RNA_helicase_helical"/>
    <property type="match status" value="1"/>
</dbReference>
<dbReference type="Gene3D" id="1.20.1320.20">
    <property type="entry name" value="hef helicase domain"/>
    <property type="match status" value="1"/>
</dbReference>
<evidence type="ECO:0000313" key="8">
    <source>
        <dbReference type="Proteomes" id="UP000646946"/>
    </source>
</evidence>